<dbReference type="EMBL" id="FTMS01000021">
    <property type="protein sequence ID" value="SIQ98290.1"/>
    <property type="molecule type" value="Genomic_DNA"/>
</dbReference>
<dbReference type="STRING" id="159291.SAMN05920897_1216"/>
<protein>
    <recommendedName>
        <fullName evidence="3">Phage tail assembly chaperone protein, E, or 41 or 14</fullName>
    </recommendedName>
</protein>
<sequence length="140" mass="16101">MMEREFFLPLGYVDEHQKVHRKGRIRQATTGDELAIQTHEKIRHIAAFRDVLLLSRVITRLGDYDSVTEELIGELFEADFLYLQLLYKDMNGEAERMATVECPHCGHENQLYLENLYTGLTLPGDTSQDTVQIYPLDGGL</sequence>
<evidence type="ECO:0000313" key="1">
    <source>
        <dbReference type="EMBL" id="SIQ98290.1"/>
    </source>
</evidence>
<accession>A0A1N6X7N7</accession>
<gene>
    <name evidence="1" type="ORF">SAMN05920897_1216</name>
</gene>
<evidence type="ECO:0000313" key="2">
    <source>
        <dbReference type="Proteomes" id="UP000186400"/>
    </source>
</evidence>
<dbReference type="Proteomes" id="UP000186400">
    <property type="component" value="Unassembled WGS sequence"/>
</dbReference>
<keyword evidence="2" id="KW-1185">Reference proteome</keyword>
<evidence type="ECO:0008006" key="3">
    <source>
        <dbReference type="Google" id="ProtNLM"/>
    </source>
</evidence>
<proteinExistence type="predicted"/>
<dbReference type="RefSeq" id="WP_076489818.1">
    <property type="nucleotide sequence ID" value="NZ_FTMS01000021.1"/>
</dbReference>
<dbReference type="AlphaFoldDB" id="A0A1N6X7N7"/>
<dbReference type="OrthoDB" id="9802230at2"/>
<name>A0A1N6X7N7_9SPIO</name>
<reference evidence="1 2" key="1">
    <citation type="submission" date="2017-01" db="EMBL/GenBank/DDBJ databases">
        <authorList>
            <person name="Mah S.A."/>
            <person name="Swanson W.J."/>
            <person name="Moy G.W."/>
            <person name="Vacquier V.D."/>
        </authorList>
    </citation>
    <scope>NUCLEOTIDE SEQUENCE [LARGE SCALE GENOMIC DNA]</scope>
    <source>
        <strain evidence="1 2">ASpG1</strain>
    </source>
</reference>
<organism evidence="1 2">
    <name type="scientific">Alkalispirochaeta americana</name>
    <dbReference type="NCBI Taxonomy" id="159291"/>
    <lineage>
        <taxon>Bacteria</taxon>
        <taxon>Pseudomonadati</taxon>
        <taxon>Spirochaetota</taxon>
        <taxon>Spirochaetia</taxon>
        <taxon>Spirochaetales</taxon>
        <taxon>Spirochaetaceae</taxon>
        <taxon>Alkalispirochaeta</taxon>
    </lineage>
</organism>